<evidence type="ECO:0000313" key="3">
    <source>
        <dbReference type="EMBL" id="ABO99453.1"/>
    </source>
</evidence>
<reference evidence="3 5" key="1">
    <citation type="journal article" date="2007" name="Proc. Natl. Acad. Sci. U.S.A.">
        <title>The tiny eukaryote Ostreococcus provides genomic insights into the paradox of plankton speciation.</title>
        <authorList>
            <person name="Palenik B."/>
            <person name="Grimwood J."/>
            <person name="Aerts A."/>
            <person name="Rouze P."/>
            <person name="Salamov A."/>
            <person name="Putnam N."/>
            <person name="Dupont C."/>
            <person name="Jorgensen R."/>
            <person name="Derelle E."/>
            <person name="Rombauts S."/>
            <person name="Zhou K."/>
            <person name="Otillar R."/>
            <person name="Merchant S.S."/>
            <person name="Podell S."/>
            <person name="Gaasterland T."/>
            <person name="Napoli C."/>
            <person name="Gendler K."/>
            <person name="Manuell A."/>
            <person name="Tai V."/>
            <person name="Vallon O."/>
            <person name="Piganeau G."/>
            <person name="Jancek S."/>
            <person name="Heijde M."/>
            <person name="Jabbari K."/>
            <person name="Bowler C."/>
            <person name="Lohr M."/>
            <person name="Robbens S."/>
            <person name="Werner G."/>
            <person name="Dubchak I."/>
            <person name="Pazour G.J."/>
            <person name="Ren Q."/>
            <person name="Paulsen I."/>
            <person name="Delwiche C."/>
            <person name="Schmutz J."/>
            <person name="Rokhsar D."/>
            <person name="Van de Peer Y."/>
            <person name="Moreau H."/>
            <person name="Grigoriev I.V."/>
        </authorList>
    </citation>
    <scope>NUCLEOTIDE SEQUENCE [LARGE SCALE GENOMIC DNA]</scope>
    <source>
        <strain evidence="3 5">CCE9901</strain>
    </source>
</reference>
<dbReference type="STRING" id="436017.A4S6V7"/>
<dbReference type="GeneID" id="5006943"/>
<evidence type="ECO:0000313" key="4">
    <source>
        <dbReference type="EMBL" id="ABP01154.1"/>
    </source>
</evidence>
<dbReference type="RefSeq" id="XP_001422795.1">
    <property type="nucleotide sequence ID" value="XM_001422758.1"/>
</dbReference>
<dbReference type="Proteomes" id="UP000001568">
    <property type="component" value="Chromosome 21"/>
</dbReference>
<dbReference type="KEGG" id="olu:OSTLU_17931"/>
<dbReference type="KEGG" id="olu:OSTLU_19178"/>
<dbReference type="EMBL" id="CP000593">
    <property type="protein sequence ID" value="ABO99453.1"/>
    <property type="molecule type" value="Genomic_DNA"/>
</dbReference>
<dbReference type="Gramene" id="ABO99453">
    <property type="protein sequence ID" value="ABO99453"/>
    <property type="gene ID" value="OSTLU_17931"/>
</dbReference>
<feature type="coiled-coil region" evidence="1">
    <location>
        <begin position="216"/>
        <end position="272"/>
    </location>
</feature>
<organism evidence="3 5">
    <name type="scientific">Ostreococcus lucimarinus (strain CCE9901)</name>
    <dbReference type="NCBI Taxonomy" id="436017"/>
    <lineage>
        <taxon>Eukaryota</taxon>
        <taxon>Viridiplantae</taxon>
        <taxon>Chlorophyta</taxon>
        <taxon>Mamiellophyceae</taxon>
        <taxon>Mamiellales</taxon>
        <taxon>Bathycoccaceae</taxon>
        <taxon>Ostreococcus</taxon>
    </lineage>
</organism>
<dbReference type="RefSeq" id="XP_001421160.1">
    <property type="nucleotide sequence ID" value="XM_001421123.1"/>
</dbReference>
<name>A4S6V7_OSTLU</name>
<evidence type="ECO:0000256" key="1">
    <source>
        <dbReference type="SAM" id="Coils"/>
    </source>
</evidence>
<keyword evidence="5" id="KW-1185">Reference proteome</keyword>
<dbReference type="Gramene" id="ABP01154">
    <property type="protein sequence ID" value="ABP01154"/>
    <property type="gene ID" value="OSTLU_19178"/>
</dbReference>
<dbReference type="EMBL" id="CP000601">
    <property type="protein sequence ID" value="ABP01154.1"/>
    <property type="molecule type" value="Genomic_DNA"/>
</dbReference>
<feature type="coiled-coil region" evidence="1">
    <location>
        <begin position="78"/>
        <end position="151"/>
    </location>
</feature>
<proteinExistence type="predicted"/>
<keyword evidence="1" id="KW-0175">Coiled coil</keyword>
<protein>
    <submittedName>
        <fullName evidence="3">Uncharacterized protein</fullName>
    </submittedName>
</protein>
<accession>A4S6V7</accession>
<gene>
    <name evidence="3" type="ORF">OSTLU_17931</name>
    <name evidence="4" type="ORF">OSTLU_19178</name>
</gene>
<dbReference type="HOGENOM" id="CLU_1002529_0_0_1"/>
<dbReference type="AlphaFoldDB" id="A4S6V7"/>
<sequence length="278" mass="31130">MLAAERVKVVEAHSAGKIAQDALREQLTKSENETMALRRMMETRSTEMANAVRQLNEELAAQHEIVERGMASRVDALRETFDDELARARERANEMIESARKSVKEANERVARMESTATRAENVSRNALMKLKEIAAASADTERECAQLRTNLHAVGEINAKLTRRIIDGEPFVLDEELDVVREPGAEMSVNTPSPASERSRGKPAKFDTRDIQHIHRELQNELSKLRVEHESIAREIGGSSGAEGEFLAKALEDAQERVESKARQVKLLNKTIRSATH</sequence>
<dbReference type="OrthoDB" id="500567at2759"/>
<dbReference type="GeneID" id="5005218"/>
<evidence type="ECO:0000256" key="2">
    <source>
        <dbReference type="SAM" id="MobiDB-lite"/>
    </source>
</evidence>
<feature type="region of interest" description="Disordered" evidence="2">
    <location>
        <begin position="187"/>
        <end position="206"/>
    </location>
</feature>
<dbReference type="Proteomes" id="UP000001568">
    <property type="component" value="Chromosome 13"/>
</dbReference>
<evidence type="ECO:0000313" key="5">
    <source>
        <dbReference type="Proteomes" id="UP000001568"/>
    </source>
</evidence>